<dbReference type="AlphaFoldDB" id="A0AAW6SYT5"/>
<dbReference type="Proteomes" id="UP001159179">
    <property type="component" value="Unassembled WGS sequence"/>
</dbReference>
<evidence type="ECO:0000313" key="1">
    <source>
        <dbReference type="EMBL" id="MDH5163393.1"/>
    </source>
</evidence>
<dbReference type="GeneID" id="79870098"/>
<organism evidence="1 2">
    <name type="scientific">Heyndrickxia oleronia</name>
    <dbReference type="NCBI Taxonomy" id="38875"/>
    <lineage>
        <taxon>Bacteria</taxon>
        <taxon>Bacillati</taxon>
        <taxon>Bacillota</taxon>
        <taxon>Bacilli</taxon>
        <taxon>Bacillales</taxon>
        <taxon>Bacillaceae</taxon>
        <taxon>Heyndrickxia</taxon>
    </lineage>
</organism>
<dbReference type="InterPro" id="IPR025469">
    <property type="entry name" value="DUF4320"/>
</dbReference>
<sequence length="128" mass="14199">MSSTPFYMVGLIFFLLFALLLPDIAGFATNYVKANNAASAIVDSGQKYGVIDQENANQILADRNLSPNQWSVSFTQSQVDFNEPMTVQVKGGYQIMALYMIGKAFGDSINSYIPINIQREAVGQVYRR</sequence>
<protein>
    <submittedName>
        <fullName evidence="1">DUF4320 family protein</fullName>
    </submittedName>
</protein>
<name>A0AAW6SYT5_9BACI</name>
<dbReference type="EMBL" id="JAROYP010000014">
    <property type="protein sequence ID" value="MDH5163393.1"/>
    <property type="molecule type" value="Genomic_DNA"/>
</dbReference>
<comment type="caution">
    <text evidence="1">The sequence shown here is derived from an EMBL/GenBank/DDBJ whole genome shotgun (WGS) entry which is preliminary data.</text>
</comment>
<proteinExistence type="predicted"/>
<reference evidence="1" key="1">
    <citation type="submission" date="2023-03" db="EMBL/GenBank/DDBJ databases">
        <title>Bacterial isolates from washroom surfaces on a university campus.</title>
        <authorList>
            <person name="Holman D.B."/>
            <person name="Gzyl K.E."/>
            <person name="Taheri A.E."/>
        </authorList>
    </citation>
    <scope>NUCLEOTIDE SEQUENCE</scope>
    <source>
        <strain evidence="1">RD03</strain>
    </source>
</reference>
<gene>
    <name evidence="1" type="ORF">P5X88_20885</name>
</gene>
<dbReference type="RefSeq" id="WP_180212667.1">
    <property type="nucleotide sequence ID" value="NZ_BOQX01000010.1"/>
</dbReference>
<accession>A0AAW6SYT5</accession>
<dbReference type="Pfam" id="PF14208">
    <property type="entry name" value="DUF4320"/>
    <property type="match status" value="1"/>
</dbReference>
<evidence type="ECO:0000313" key="2">
    <source>
        <dbReference type="Proteomes" id="UP001159179"/>
    </source>
</evidence>